<evidence type="ECO:0000259" key="2">
    <source>
        <dbReference type="SMART" id="SM00867"/>
    </source>
</evidence>
<dbReference type="InterPro" id="IPR036761">
    <property type="entry name" value="TTHA0802/YceI-like_sf"/>
</dbReference>
<accession>A0ABQ2ETW1</accession>
<sequence length="181" mass="19799">MAAGEYEIGRETGRLLVRTYRQGLAAKVGHDLLIEATRWEGHVVVPADSAARPTVSVRMDTGALEVVEGTGGVNPLSEGDRQQIQRTMRKMLRTDRYPHVAFTSTAVELRDDSATVDGDLTLTGQTHPQRLEIEQRDEATLVGTASLVQSRWGVKPYSGFLGALKLRDAVDIEFTVSLSAH</sequence>
<dbReference type="Pfam" id="PF04264">
    <property type="entry name" value="YceI"/>
    <property type="match status" value="1"/>
</dbReference>
<reference evidence="4" key="1">
    <citation type="journal article" date="2019" name="Int. J. Syst. Evol. Microbiol.">
        <title>The Global Catalogue of Microorganisms (GCM) 10K type strain sequencing project: providing services to taxonomists for standard genome sequencing and annotation.</title>
        <authorList>
            <consortium name="The Broad Institute Genomics Platform"/>
            <consortium name="The Broad Institute Genome Sequencing Center for Infectious Disease"/>
            <person name="Wu L."/>
            <person name="Ma J."/>
        </authorList>
    </citation>
    <scope>NUCLEOTIDE SEQUENCE [LARGE SCALE GENOMIC DNA]</scope>
    <source>
        <strain evidence="4">CGMCC 4.7275</strain>
    </source>
</reference>
<dbReference type="SUPFAM" id="SSF101874">
    <property type="entry name" value="YceI-like"/>
    <property type="match status" value="1"/>
</dbReference>
<protein>
    <submittedName>
        <fullName evidence="3">Polyisoprenoid-binding protein</fullName>
    </submittedName>
</protein>
<comment type="similarity">
    <text evidence="1">Belongs to the UPF0312 family.</text>
</comment>
<organism evidence="3 4">
    <name type="scientific">Streptomyces camponoticapitis</name>
    <dbReference type="NCBI Taxonomy" id="1616125"/>
    <lineage>
        <taxon>Bacteria</taxon>
        <taxon>Bacillati</taxon>
        <taxon>Actinomycetota</taxon>
        <taxon>Actinomycetes</taxon>
        <taxon>Kitasatosporales</taxon>
        <taxon>Streptomycetaceae</taxon>
        <taxon>Streptomyces</taxon>
    </lineage>
</organism>
<dbReference type="Proteomes" id="UP000660265">
    <property type="component" value="Unassembled WGS sequence"/>
</dbReference>
<dbReference type="PANTHER" id="PTHR34406">
    <property type="entry name" value="PROTEIN YCEI"/>
    <property type="match status" value="1"/>
</dbReference>
<keyword evidence="4" id="KW-1185">Reference proteome</keyword>
<dbReference type="Gene3D" id="2.40.128.110">
    <property type="entry name" value="Lipid/polyisoprenoid-binding, YceI-like"/>
    <property type="match status" value="1"/>
</dbReference>
<comment type="caution">
    <text evidence="3">The sequence shown here is derived from an EMBL/GenBank/DDBJ whole genome shotgun (WGS) entry which is preliminary data.</text>
</comment>
<gene>
    <name evidence="3" type="ORF">GCM10011583_62090</name>
</gene>
<evidence type="ECO:0000313" key="4">
    <source>
        <dbReference type="Proteomes" id="UP000660265"/>
    </source>
</evidence>
<dbReference type="PANTHER" id="PTHR34406:SF1">
    <property type="entry name" value="PROTEIN YCEI"/>
    <property type="match status" value="1"/>
</dbReference>
<feature type="domain" description="Lipid/polyisoprenoid-binding YceI-like" evidence="2">
    <location>
        <begin position="5"/>
        <end position="179"/>
    </location>
</feature>
<name>A0ABQ2ETW1_9ACTN</name>
<evidence type="ECO:0000256" key="1">
    <source>
        <dbReference type="ARBA" id="ARBA00008812"/>
    </source>
</evidence>
<evidence type="ECO:0000313" key="3">
    <source>
        <dbReference type="EMBL" id="GGK21669.1"/>
    </source>
</evidence>
<dbReference type="EMBL" id="BMMV01000026">
    <property type="protein sequence ID" value="GGK21669.1"/>
    <property type="molecule type" value="Genomic_DNA"/>
</dbReference>
<proteinExistence type="inferred from homology"/>
<dbReference type="InterPro" id="IPR007372">
    <property type="entry name" value="Lipid/polyisoprenoid-bd_YceI"/>
</dbReference>
<dbReference type="SMART" id="SM00867">
    <property type="entry name" value="YceI"/>
    <property type="match status" value="1"/>
</dbReference>
<dbReference type="RefSeq" id="WP_189110900.1">
    <property type="nucleotide sequence ID" value="NZ_BMMV01000026.1"/>
</dbReference>